<comment type="caution">
    <text evidence="3">The sequence shown here is derived from an EMBL/GenBank/DDBJ whole genome shotgun (WGS) entry which is preliminary data.</text>
</comment>
<feature type="compositionally biased region" description="Basic and acidic residues" evidence="1">
    <location>
        <begin position="79"/>
        <end position="92"/>
    </location>
</feature>
<gene>
    <name evidence="3" type="ORF">RM572_22575</name>
</gene>
<feature type="region of interest" description="Disordered" evidence="1">
    <location>
        <begin position="63"/>
        <end position="92"/>
    </location>
</feature>
<dbReference type="InterPro" id="IPR058442">
    <property type="entry name" value="DUF8129"/>
</dbReference>
<evidence type="ECO:0000259" key="2">
    <source>
        <dbReference type="Pfam" id="PF26450"/>
    </source>
</evidence>
<reference evidence="4" key="1">
    <citation type="submission" date="2023-07" db="EMBL/GenBank/DDBJ databases">
        <title>30 novel species of actinomycetes from the DSMZ collection.</title>
        <authorList>
            <person name="Nouioui I."/>
        </authorList>
    </citation>
    <scope>NUCLEOTIDE SEQUENCE [LARGE SCALE GENOMIC DNA]</scope>
    <source>
        <strain evidence="4">DSM 42041</strain>
    </source>
</reference>
<accession>A0ABU2NZA2</accession>
<feature type="domain" description="DUF8129" evidence="2">
    <location>
        <begin position="15"/>
        <end position="63"/>
    </location>
</feature>
<keyword evidence="4" id="KW-1185">Reference proteome</keyword>
<name>A0ABU2NZA2_9ACTN</name>
<evidence type="ECO:0000313" key="4">
    <source>
        <dbReference type="Proteomes" id="UP001183414"/>
    </source>
</evidence>
<evidence type="ECO:0000256" key="1">
    <source>
        <dbReference type="SAM" id="MobiDB-lite"/>
    </source>
</evidence>
<dbReference type="Pfam" id="PF26450">
    <property type="entry name" value="DUF8129"/>
    <property type="match status" value="1"/>
</dbReference>
<dbReference type="EMBL" id="JAVREQ010000023">
    <property type="protein sequence ID" value="MDT0381548.1"/>
    <property type="molecule type" value="Genomic_DNA"/>
</dbReference>
<sequence length="92" mass="9744">MTDQTSSGRPPTPDYPALSLGDIAHRARSLSAADLERLLAYERGHASRAPVLDLLTARLAQLEAGREPSSGGAAPPRGTPRESGRPEGDRRS</sequence>
<organism evidence="3 4">
    <name type="scientific">Streptomyces hazeniae</name>
    <dbReference type="NCBI Taxonomy" id="3075538"/>
    <lineage>
        <taxon>Bacteria</taxon>
        <taxon>Bacillati</taxon>
        <taxon>Actinomycetota</taxon>
        <taxon>Actinomycetes</taxon>
        <taxon>Kitasatosporales</taxon>
        <taxon>Streptomycetaceae</taxon>
        <taxon>Streptomyces</taxon>
    </lineage>
</organism>
<evidence type="ECO:0000313" key="3">
    <source>
        <dbReference type="EMBL" id="MDT0381548.1"/>
    </source>
</evidence>
<dbReference type="RefSeq" id="WP_311675243.1">
    <property type="nucleotide sequence ID" value="NZ_JAVREQ010000023.1"/>
</dbReference>
<proteinExistence type="predicted"/>
<protein>
    <recommendedName>
        <fullName evidence="2">DUF8129 domain-containing protein</fullName>
    </recommendedName>
</protein>
<dbReference type="Proteomes" id="UP001183414">
    <property type="component" value="Unassembled WGS sequence"/>
</dbReference>